<reference evidence="3" key="1">
    <citation type="journal article" date="2019" name="Int. J. Syst. Evol. Microbiol.">
        <title>The Global Catalogue of Microorganisms (GCM) 10K type strain sequencing project: providing services to taxonomists for standard genome sequencing and annotation.</title>
        <authorList>
            <consortium name="The Broad Institute Genomics Platform"/>
            <consortium name="The Broad Institute Genome Sequencing Center for Infectious Disease"/>
            <person name="Wu L."/>
            <person name="Ma J."/>
        </authorList>
    </citation>
    <scope>NUCLEOTIDE SEQUENCE [LARGE SCALE GENOMIC DNA]</scope>
    <source>
        <strain evidence="3">CCUG 59685</strain>
    </source>
</reference>
<protein>
    <submittedName>
        <fullName evidence="2">VPLPA-CTERM sorting domain-containing protein</fullName>
    </submittedName>
</protein>
<feature type="chain" id="PRO_5045418599" evidence="1">
    <location>
        <begin position="31"/>
        <end position="296"/>
    </location>
</feature>
<keyword evidence="3" id="KW-1185">Reference proteome</keyword>
<evidence type="ECO:0000313" key="2">
    <source>
        <dbReference type="EMBL" id="MFD0930805.1"/>
    </source>
</evidence>
<dbReference type="RefSeq" id="WP_379077677.1">
    <property type="nucleotide sequence ID" value="NZ_JBHTJW010000003.1"/>
</dbReference>
<accession>A0ABW3GJV5</accession>
<dbReference type="Proteomes" id="UP001597106">
    <property type="component" value="Unassembled WGS sequence"/>
</dbReference>
<evidence type="ECO:0000256" key="1">
    <source>
        <dbReference type="SAM" id="SignalP"/>
    </source>
</evidence>
<organism evidence="2 3">
    <name type="scientific">Methylophilus glucosoxydans</name>
    <dbReference type="NCBI Taxonomy" id="752553"/>
    <lineage>
        <taxon>Bacteria</taxon>
        <taxon>Pseudomonadati</taxon>
        <taxon>Pseudomonadota</taxon>
        <taxon>Betaproteobacteria</taxon>
        <taxon>Nitrosomonadales</taxon>
        <taxon>Methylophilaceae</taxon>
        <taxon>Methylophilus</taxon>
    </lineage>
</organism>
<keyword evidence="1" id="KW-0732">Signal</keyword>
<gene>
    <name evidence="2" type="ORF">ACFQ1T_13535</name>
</gene>
<sequence>MPGLYLYKSIKFSFSGLLISLAAFSTNSNAALKSYTTNGVDLVYSSVSDVTWMKDANLLKTMMASDSSLVNKILSASPKLIFEYGNSSYYDPLDGFAKLGYKVTTSDFKADGQATWFGANLFINYLNTINYAGTNNWQLPTFSNKWLTGQGPNYPVHNEPSNGTAKGDEFIELFYSELNSTPAYSKGESPSFDPPNPNAGFNNSNNIFTLAQQSSSFWSGTESPAPEFYCNNGDNCLAKAFTDDGGSFAMLKQNFSYVWANTQGQISAVPAPAAAWLFATGLPIVAAAARRKKQSV</sequence>
<dbReference type="EMBL" id="JBHTJW010000003">
    <property type="protein sequence ID" value="MFD0930805.1"/>
    <property type="molecule type" value="Genomic_DNA"/>
</dbReference>
<evidence type="ECO:0000313" key="3">
    <source>
        <dbReference type="Proteomes" id="UP001597106"/>
    </source>
</evidence>
<proteinExistence type="predicted"/>
<comment type="caution">
    <text evidence="2">The sequence shown here is derived from an EMBL/GenBank/DDBJ whole genome shotgun (WGS) entry which is preliminary data.</text>
</comment>
<feature type="signal peptide" evidence="1">
    <location>
        <begin position="1"/>
        <end position="30"/>
    </location>
</feature>
<name>A0ABW3GJV5_9PROT</name>